<proteinExistence type="predicted"/>
<evidence type="ECO:0000313" key="2">
    <source>
        <dbReference type="Proteomes" id="UP000887013"/>
    </source>
</evidence>
<dbReference type="Proteomes" id="UP000887013">
    <property type="component" value="Unassembled WGS sequence"/>
</dbReference>
<name>A0A8X6QQ71_NEPPI</name>
<dbReference type="AlphaFoldDB" id="A0A8X6QQ71"/>
<accession>A0A8X6QQ71</accession>
<gene>
    <name evidence="1" type="ORF">NPIL_430711</name>
</gene>
<sequence length="126" mass="14786">MSGNSSEEVSEFSCFDHCELDLEEVYHSVDSFNDAKSCEYFCDLLEKLIYYYSKINSDQPDLKLISETQNITIRCACKSNKLLSDELKYYLQQILEIVRQQPTATLPPPSQDREKKARELLLRLFW</sequence>
<protein>
    <submittedName>
        <fullName evidence="1">Uncharacterized protein</fullName>
    </submittedName>
</protein>
<reference evidence="1" key="1">
    <citation type="submission" date="2020-08" db="EMBL/GenBank/DDBJ databases">
        <title>Multicomponent nature underlies the extraordinary mechanical properties of spider dragline silk.</title>
        <authorList>
            <person name="Kono N."/>
            <person name="Nakamura H."/>
            <person name="Mori M."/>
            <person name="Yoshida Y."/>
            <person name="Ohtoshi R."/>
            <person name="Malay A.D."/>
            <person name="Moran D.A.P."/>
            <person name="Tomita M."/>
            <person name="Numata K."/>
            <person name="Arakawa K."/>
        </authorList>
    </citation>
    <scope>NUCLEOTIDE SEQUENCE</scope>
</reference>
<organism evidence="1 2">
    <name type="scientific">Nephila pilipes</name>
    <name type="common">Giant wood spider</name>
    <name type="synonym">Nephila maculata</name>
    <dbReference type="NCBI Taxonomy" id="299642"/>
    <lineage>
        <taxon>Eukaryota</taxon>
        <taxon>Metazoa</taxon>
        <taxon>Ecdysozoa</taxon>
        <taxon>Arthropoda</taxon>
        <taxon>Chelicerata</taxon>
        <taxon>Arachnida</taxon>
        <taxon>Araneae</taxon>
        <taxon>Araneomorphae</taxon>
        <taxon>Entelegynae</taxon>
        <taxon>Araneoidea</taxon>
        <taxon>Nephilidae</taxon>
        <taxon>Nephila</taxon>
    </lineage>
</organism>
<evidence type="ECO:0000313" key="1">
    <source>
        <dbReference type="EMBL" id="GFU38910.1"/>
    </source>
</evidence>
<keyword evidence="2" id="KW-1185">Reference proteome</keyword>
<dbReference type="EMBL" id="BMAW01131322">
    <property type="protein sequence ID" value="GFU38910.1"/>
    <property type="molecule type" value="Genomic_DNA"/>
</dbReference>
<comment type="caution">
    <text evidence="1">The sequence shown here is derived from an EMBL/GenBank/DDBJ whole genome shotgun (WGS) entry which is preliminary data.</text>
</comment>